<dbReference type="Pfam" id="PF02873">
    <property type="entry name" value="MurB_C"/>
    <property type="match status" value="1"/>
</dbReference>
<dbReference type="NCBIfam" id="TIGR00179">
    <property type="entry name" value="murB"/>
    <property type="match status" value="1"/>
</dbReference>
<dbReference type="OrthoDB" id="9804753at2"/>
<dbReference type="GO" id="GO:0051301">
    <property type="term" value="P:cell division"/>
    <property type="evidence" value="ECO:0007669"/>
    <property type="project" value="UniProtKB-KW"/>
</dbReference>
<dbReference type="InterPro" id="IPR036318">
    <property type="entry name" value="FAD-bd_PCMH-like_sf"/>
</dbReference>
<dbReference type="InterPro" id="IPR036635">
    <property type="entry name" value="MurB_C_sf"/>
</dbReference>
<dbReference type="PANTHER" id="PTHR21071">
    <property type="entry name" value="UDP-N-ACETYLENOLPYRUVOYLGLUCOSAMINE REDUCTASE"/>
    <property type="match status" value="1"/>
</dbReference>
<evidence type="ECO:0000256" key="5">
    <source>
        <dbReference type="ARBA" id="ARBA00012518"/>
    </source>
</evidence>
<dbReference type="GO" id="GO:0071555">
    <property type="term" value="P:cell wall organization"/>
    <property type="evidence" value="ECO:0007669"/>
    <property type="project" value="UniProtKB-KW"/>
</dbReference>
<accession>A0A3A1YXA8</accession>
<feature type="active site" evidence="19">
    <location>
        <position position="171"/>
    </location>
</feature>
<dbReference type="GO" id="GO:0005829">
    <property type="term" value="C:cytosol"/>
    <property type="evidence" value="ECO:0007669"/>
    <property type="project" value="TreeGrafter"/>
</dbReference>
<dbReference type="SUPFAM" id="SSF56194">
    <property type="entry name" value="Uridine diphospho-N-Acetylenolpyruvylglucosamine reductase, MurB, C-terminal domain"/>
    <property type="match status" value="1"/>
</dbReference>
<dbReference type="InterPro" id="IPR016167">
    <property type="entry name" value="FAD-bd_PCMH_sub1"/>
</dbReference>
<evidence type="ECO:0000259" key="20">
    <source>
        <dbReference type="PROSITE" id="PS51387"/>
    </source>
</evidence>
<dbReference type="PROSITE" id="PS51387">
    <property type="entry name" value="FAD_PCMH"/>
    <property type="match status" value="1"/>
</dbReference>
<dbReference type="UniPathway" id="UPA00219"/>
<evidence type="ECO:0000256" key="2">
    <source>
        <dbReference type="ARBA" id="ARBA00003921"/>
    </source>
</evidence>
<evidence type="ECO:0000256" key="7">
    <source>
        <dbReference type="ARBA" id="ARBA00022490"/>
    </source>
</evidence>
<dbReference type="InterPro" id="IPR011601">
    <property type="entry name" value="MurB_C"/>
</dbReference>
<dbReference type="GO" id="GO:0009252">
    <property type="term" value="P:peptidoglycan biosynthetic process"/>
    <property type="evidence" value="ECO:0007669"/>
    <property type="project" value="UniProtKB-UniRule"/>
</dbReference>
<feature type="active site" description="Proton donor" evidence="19">
    <location>
        <position position="246"/>
    </location>
</feature>
<proteinExistence type="inferred from homology"/>
<evidence type="ECO:0000256" key="4">
    <source>
        <dbReference type="ARBA" id="ARBA00004752"/>
    </source>
</evidence>
<dbReference type="PANTHER" id="PTHR21071:SF4">
    <property type="entry name" value="UDP-N-ACETYLENOLPYRUVOYLGLUCOSAMINE REDUCTASE"/>
    <property type="match status" value="1"/>
</dbReference>
<evidence type="ECO:0000256" key="13">
    <source>
        <dbReference type="ARBA" id="ARBA00022984"/>
    </source>
</evidence>
<dbReference type="InterPro" id="IPR003170">
    <property type="entry name" value="MurB"/>
</dbReference>
<evidence type="ECO:0000256" key="3">
    <source>
        <dbReference type="ARBA" id="ARBA00004496"/>
    </source>
</evidence>
<dbReference type="SUPFAM" id="SSF56176">
    <property type="entry name" value="FAD-binding/transporter-associated domain-like"/>
    <property type="match status" value="1"/>
</dbReference>
<evidence type="ECO:0000256" key="14">
    <source>
        <dbReference type="ARBA" id="ARBA00023002"/>
    </source>
</evidence>
<gene>
    <name evidence="19" type="primary">murB</name>
    <name evidence="21" type="ORF">CJP73_00325</name>
</gene>
<comment type="similarity">
    <text evidence="19">Belongs to the MurB family.</text>
</comment>
<evidence type="ECO:0000256" key="6">
    <source>
        <dbReference type="ARBA" id="ARBA00015188"/>
    </source>
</evidence>
<sequence length="347" mass="38405">MTQTVPLNSVVPCAQDLTALNTFGLQAKAQAYVRFTDCAQLPAITQLAGQCRQVFVLGGGSNVVMAPHVNALVVHVATKGIRLLEASTEGYLVQAQAGENWHDFVRYCLDQGWFGLENLALIPGTVGAAPVQNIGAYGVELDQFVYQVRAWDIARGEEVCFTREECRFSYRDSFFKQSAPGKWLILSVQFFLPREWRPTLGYPDLARHEGLQAMGSAVTAHALFEAVCEIRRKKLPDPAVLGNAGSFFKNPVVSAAQFEEIKRRHPNVIAYAMPEGGMKLAAGWLIDRAGWKGRRIRDVGVHGRQALVLVNHGQASALEVRYLADEIRKDIRLRYGVDLEQEPVNVV</sequence>
<evidence type="ECO:0000256" key="17">
    <source>
        <dbReference type="ARBA" id="ARBA00031026"/>
    </source>
</evidence>
<evidence type="ECO:0000256" key="11">
    <source>
        <dbReference type="ARBA" id="ARBA00022857"/>
    </source>
</evidence>
<keyword evidence="12 19" id="KW-0133">Cell shape</keyword>
<dbReference type="InterPro" id="IPR016166">
    <property type="entry name" value="FAD-bd_PCMH"/>
</dbReference>
<dbReference type="NCBIfam" id="NF010478">
    <property type="entry name" value="PRK13903.1"/>
    <property type="match status" value="1"/>
</dbReference>
<dbReference type="InterPro" id="IPR016169">
    <property type="entry name" value="FAD-bd_PCMH_sub2"/>
</dbReference>
<keyword evidence="14 19" id="KW-0560">Oxidoreductase</keyword>
<keyword evidence="15 19" id="KW-0131">Cell cycle</keyword>
<comment type="caution">
    <text evidence="21">The sequence shown here is derived from an EMBL/GenBank/DDBJ whole genome shotgun (WGS) entry which is preliminary data.</text>
</comment>
<dbReference type="EMBL" id="NQYH01000001">
    <property type="protein sequence ID" value="RIY41929.1"/>
    <property type="molecule type" value="Genomic_DNA"/>
</dbReference>
<evidence type="ECO:0000313" key="22">
    <source>
        <dbReference type="Proteomes" id="UP000266206"/>
    </source>
</evidence>
<comment type="subcellular location">
    <subcellularLocation>
        <location evidence="3 19">Cytoplasm</location>
    </subcellularLocation>
</comment>
<keyword evidence="10 19" id="KW-0274">FAD</keyword>
<keyword evidence="16 19" id="KW-0961">Cell wall biogenesis/degradation</keyword>
<keyword evidence="13 19" id="KW-0573">Peptidoglycan synthesis</keyword>
<dbReference type="InterPro" id="IPR006094">
    <property type="entry name" value="Oxid_FAD_bind_N"/>
</dbReference>
<dbReference type="Gene3D" id="3.90.78.10">
    <property type="entry name" value="UDP-N-acetylenolpyruvoylglucosamine reductase, C-terminal domain"/>
    <property type="match status" value="1"/>
</dbReference>
<dbReference type="HAMAP" id="MF_00037">
    <property type="entry name" value="MurB"/>
    <property type="match status" value="1"/>
</dbReference>
<evidence type="ECO:0000256" key="8">
    <source>
        <dbReference type="ARBA" id="ARBA00022618"/>
    </source>
</evidence>
<evidence type="ECO:0000313" key="21">
    <source>
        <dbReference type="EMBL" id="RIY41929.1"/>
    </source>
</evidence>
<evidence type="ECO:0000256" key="10">
    <source>
        <dbReference type="ARBA" id="ARBA00022827"/>
    </source>
</evidence>
<comment type="function">
    <text evidence="2 19">Cell wall formation.</text>
</comment>
<name>A0A3A1YXA8_9BURK</name>
<comment type="catalytic activity">
    <reaction evidence="18 19">
        <text>UDP-N-acetyl-alpha-D-muramate + NADP(+) = UDP-N-acetyl-3-O-(1-carboxyvinyl)-alpha-D-glucosamine + NADPH + H(+)</text>
        <dbReference type="Rhea" id="RHEA:12248"/>
        <dbReference type="ChEBI" id="CHEBI:15378"/>
        <dbReference type="ChEBI" id="CHEBI:57783"/>
        <dbReference type="ChEBI" id="CHEBI:58349"/>
        <dbReference type="ChEBI" id="CHEBI:68483"/>
        <dbReference type="ChEBI" id="CHEBI:70757"/>
        <dbReference type="EC" id="1.3.1.98"/>
    </reaction>
</comment>
<protein>
    <recommendedName>
        <fullName evidence="6 19">UDP-N-acetylenolpyruvoylglucosamine reductase</fullName>
        <ecNumber evidence="5 19">1.3.1.98</ecNumber>
    </recommendedName>
    <alternativeName>
        <fullName evidence="17 19">UDP-N-acetylmuramate dehydrogenase</fullName>
    </alternativeName>
</protein>
<evidence type="ECO:0000256" key="9">
    <source>
        <dbReference type="ARBA" id="ARBA00022630"/>
    </source>
</evidence>
<evidence type="ECO:0000256" key="1">
    <source>
        <dbReference type="ARBA" id="ARBA00001974"/>
    </source>
</evidence>
<dbReference type="Pfam" id="PF01565">
    <property type="entry name" value="FAD_binding_4"/>
    <property type="match status" value="1"/>
</dbReference>
<dbReference type="GO" id="GO:0071949">
    <property type="term" value="F:FAD binding"/>
    <property type="evidence" value="ECO:0007669"/>
    <property type="project" value="InterPro"/>
</dbReference>
<evidence type="ECO:0000256" key="16">
    <source>
        <dbReference type="ARBA" id="ARBA00023316"/>
    </source>
</evidence>
<reference evidence="21 22" key="1">
    <citation type="submission" date="2017-08" db="EMBL/GenBank/DDBJ databases">
        <title>Pusillimonas indicus sp. nov., a member of the family Alcaligenaceae isolated from surface seawater.</title>
        <authorList>
            <person name="Li J."/>
        </authorList>
    </citation>
    <scope>NUCLEOTIDE SEQUENCE [LARGE SCALE GENOMIC DNA]</scope>
    <source>
        <strain evidence="21 22">L52-1-41</strain>
    </source>
</reference>
<keyword evidence="11 19" id="KW-0521">NADP</keyword>
<organism evidence="21 22">
    <name type="scientific">Neopusillimonas maritima</name>
    <dbReference type="NCBI Taxonomy" id="2026239"/>
    <lineage>
        <taxon>Bacteria</taxon>
        <taxon>Pseudomonadati</taxon>
        <taxon>Pseudomonadota</taxon>
        <taxon>Betaproteobacteria</taxon>
        <taxon>Burkholderiales</taxon>
        <taxon>Alcaligenaceae</taxon>
        <taxon>Neopusillimonas</taxon>
    </lineage>
</organism>
<evidence type="ECO:0000256" key="18">
    <source>
        <dbReference type="ARBA" id="ARBA00048914"/>
    </source>
</evidence>
<dbReference type="Gene3D" id="3.30.465.10">
    <property type="match status" value="1"/>
</dbReference>
<feature type="domain" description="FAD-binding PCMH-type" evidence="20">
    <location>
        <begin position="25"/>
        <end position="195"/>
    </location>
</feature>
<feature type="active site" evidence="19">
    <location>
        <position position="342"/>
    </location>
</feature>
<evidence type="ECO:0000256" key="15">
    <source>
        <dbReference type="ARBA" id="ARBA00023306"/>
    </source>
</evidence>
<dbReference type="EC" id="1.3.1.98" evidence="5 19"/>
<evidence type="ECO:0000256" key="19">
    <source>
        <dbReference type="HAMAP-Rule" id="MF_00037"/>
    </source>
</evidence>
<dbReference type="GO" id="GO:0008762">
    <property type="term" value="F:UDP-N-acetylmuramate dehydrogenase activity"/>
    <property type="evidence" value="ECO:0007669"/>
    <property type="project" value="UniProtKB-UniRule"/>
</dbReference>
<dbReference type="AlphaFoldDB" id="A0A3A1YXA8"/>
<dbReference type="GO" id="GO:0008360">
    <property type="term" value="P:regulation of cell shape"/>
    <property type="evidence" value="ECO:0007669"/>
    <property type="project" value="UniProtKB-KW"/>
</dbReference>
<comment type="cofactor">
    <cofactor evidence="1 19">
        <name>FAD</name>
        <dbReference type="ChEBI" id="CHEBI:57692"/>
    </cofactor>
</comment>
<keyword evidence="9 19" id="KW-0285">Flavoprotein</keyword>
<keyword evidence="8 19" id="KW-0132">Cell division</keyword>
<evidence type="ECO:0000256" key="12">
    <source>
        <dbReference type="ARBA" id="ARBA00022960"/>
    </source>
</evidence>
<dbReference type="Gene3D" id="3.30.43.10">
    <property type="entry name" value="Uridine Diphospho-n-acetylenolpyruvylglucosamine Reductase, domain 2"/>
    <property type="match status" value="1"/>
</dbReference>
<dbReference type="RefSeq" id="WP_119515156.1">
    <property type="nucleotide sequence ID" value="NZ_NQYH01000001.1"/>
</dbReference>
<dbReference type="Proteomes" id="UP000266206">
    <property type="component" value="Unassembled WGS sequence"/>
</dbReference>
<comment type="pathway">
    <text evidence="4 19">Cell wall biogenesis; peptidoglycan biosynthesis.</text>
</comment>
<dbReference type="NCBIfam" id="NF000755">
    <property type="entry name" value="PRK00046.1"/>
    <property type="match status" value="1"/>
</dbReference>
<keyword evidence="7 19" id="KW-0963">Cytoplasm</keyword>